<organism evidence="1 2">
    <name type="scientific">Leucogyrophana mollusca</name>
    <dbReference type="NCBI Taxonomy" id="85980"/>
    <lineage>
        <taxon>Eukaryota</taxon>
        <taxon>Fungi</taxon>
        <taxon>Dikarya</taxon>
        <taxon>Basidiomycota</taxon>
        <taxon>Agaricomycotina</taxon>
        <taxon>Agaricomycetes</taxon>
        <taxon>Agaricomycetidae</taxon>
        <taxon>Boletales</taxon>
        <taxon>Boletales incertae sedis</taxon>
        <taxon>Leucogyrophana</taxon>
    </lineage>
</organism>
<dbReference type="EMBL" id="MU266517">
    <property type="protein sequence ID" value="KAH7921644.1"/>
    <property type="molecule type" value="Genomic_DNA"/>
</dbReference>
<evidence type="ECO:0000313" key="2">
    <source>
        <dbReference type="Proteomes" id="UP000790709"/>
    </source>
</evidence>
<protein>
    <submittedName>
        <fullName evidence="1">Cytochrome P450</fullName>
    </submittedName>
</protein>
<accession>A0ACB8B7V0</accession>
<comment type="caution">
    <text evidence="1">The sequence shown here is derived from an EMBL/GenBank/DDBJ whole genome shotgun (WGS) entry which is preliminary data.</text>
</comment>
<proteinExistence type="predicted"/>
<gene>
    <name evidence="1" type="ORF">BV22DRAFT_1114319</name>
</gene>
<name>A0ACB8B7V0_9AGAM</name>
<dbReference type="Proteomes" id="UP000790709">
    <property type="component" value="Unassembled WGS sequence"/>
</dbReference>
<keyword evidence="2" id="KW-1185">Reference proteome</keyword>
<evidence type="ECO:0000313" key="1">
    <source>
        <dbReference type="EMBL" id="KAH7921644.1"/>
    </source>
</evidence>
<sequence length="543" mass="60680">MGQLFLAAAFTAVLLTYGVYRRYSRVSLGRIPGPKSTSFLLGNLRELYQGQAGEADFKWQERYGNVVRYKGALGEDALMVSDPKALQYIYQTSGYHFPKLAERRVLSRMLNGRGILWAEGEDHKRHRKVMLPGFGGPESKAFLMLFKGCAESMTTKWMEIIGNSEGQSTILNIPAWMSRATLDAIGAAAFDYRFGSVQDQDNALAHTYTNMMTDIFGSPSATQLFIQAVSKYLPMSVLDYLSDHGTNRRLMRMRETSDTAKNVAKDMVKEKAEGLLEGKGSRDVFSLLVNANMAEDAKTKLNEEELLSQMSTILFAGHETTSNTVSWALLELAKHPEIQTKLRSEIRATEAAIHARGQSDFTVADFEAMPYTTAVMKEVLRFHCVAYHSHRYAGRDDVLPLSRPIVTENGEVIHEVPIPKGTRIVASIAAYNRNKDLWGDDAHVFNPDRWLADAKGRKGSSIGVYGNLMTFLGGIRSCIGWRFAVIEIQAFLVEIISNFEFSVTDKTERIRREACLVMAPTVEGELEKGVQLPLRVSIAVRDE</sequence>
<reference evidence="1" key="1">
    <citation type="journal article" date="2021" name="New Phytol.">
        <title>Evolutionary innovations through gain and loss of genes in the ectomycorrhizal Boletales.</title>
        <authorList>
            <person name="Wu G."/>
            <person name="Miyauchi S."/>
            <person name="Morin E."/>
            <person name="Kuo A."/>
            <person name="Drula E."/>
            <person name="Varga T."/>
            <person name="Kohler A."/>
            <person name="Feng B."/>
            <person name="Cao Y."/>
            <person name="Lipzen A."/>
            <person name="Daum C."/>
            <person name="Hundley H."/>
            <person name="Pangilinan J."/>
            <person name="Johnson J."/>
            <person name="Barry K."/>
            <person name="LaButti K."/>
            <person name="Ng V."/>
            <person name="Ahrendt S."/>
            <person name="Min B."/>
            <person name="Choi I.G."/>
            <person name="Park H."/>
            <person name="Plett J.M."/>
            <person name="Magnuson J."/>
            <person name="Spatafora J.W."/>
            <person name="Nagy L.G."/>
            <person name="Henrissat B."/>
            <person name="Grigoriev I.V."/>
            <person name="Yang Z.L."/>
            <person name="Xu J."/>
            <person name="Martin F.M."/>
        </authorList>
    </citation>
    <scope>NUCLEOTIDE SEQUENCE</scope>
    <source>
        <strain evidence="1">KUC20120723A-06</strain>
    </source>
</reference>